<sequence length="62" mass="7472">MFHNFLTDYILFKVEPVISFYYDKRMSQYQAYEVLYQDKNSGSSSFEIEETDVGEFFSNLLF</sequence>
<evidence type="ECO:0000313" key="2">
    <source>
        <dbReference type="Proteomes" id="UP001177021"/>
    </source>
</evidence>
<reference evidence="1" key="1">
    <citation type="submission" date="2023-10" db="EMBL/GenBank/DDBJ databases">
        <authorList>
            <person name="Rodriguez Cubillos JULIANA M."/>
            <person name="De Vega J."/>
        </authorList>
    </citation>
    <scope>NUCLEOTIDE SEQUENCE</scope>
</reference>
<proteinExistence type="predicted"/>
<comment type="caution">
    <text evidence="1">The sequence shown here is derived from an EMBL/GenBank/DDBJ whole genome shotgun (WGS) entry which is preliminary data.</text>
</comment>
<accession>A0ACB0IQ05</accession>
<evidence type="ECO:0000313" key="1">
    <source>
        <dbReference type="EMBL" id="CAJ2634339.1"/>
    </source>
</evidence>
<protein>
    <submittedName>
        <fullName evidence="1">Uncharacterized protein</fullName>
    </submittedName>
</protein>
<gene>
    <name evidence="1" type="ORF">MILVUS5_LOCUS5279</name>
</gene>
<organism evidence="1 2">
    <name type="scientific">Trifolium pratense</name>
    <name type="common">Red clover</name>
    <dbReference type="NCBI Taxonomy" id="57577"/>
    <lineage>
        <taxon>Eukaryota</taxon>
        <taxon>Viridiplantae</taxon>
        <taxon>Streptophyta</taxon>
        <taxon>Embryophyta</taxon>
        <taxon>Tracheophyta</taxon>
        <taxon>Spermatophyta</taxon>
        <taxon>Magnoliopsida</taxon>
        <taxon>eudicotyledons</taxon>
        <taxon>Gunneridae</taxon>
        <taxon>Pentapetalae</taxon>
        <taxon>rosids</taxon>
        <taxon>fabids</taxon>
        <taxon>Fabales</taxon>
        <taxon>Fabaceae</taxon>
        <taxon>Papilionoideae</taxon>
        <taxon>50 kb inversion clade</taxon>
        <taxon>NPAAA clade</taxon>
        <taxon>Hologalegina</taxon>
        <taxon>IRL clade</taxon>
        <taxon>Trifolieae</taxon>
        <taxon>Trifolium</taxon>
    </lineage>
</organism>
<dbReference type="EMBL" id="CASHSV030000002">
    <property type="protein sequence ID" value="CAJ2634339.1"/>
    <property type="molecule type" value="Genomic_DNA"/>
</dbReference>
<name>A0ACB0IQ05_TRIPR</name>
<dbReference type="Proteomes" id="UP001177021">
    <property type="component" value="Unassembled WGS sequence"/>
</dbReference>
<keyword evidence="2" id="KW-1185">Reference proteome</keyword>